<dbReference type="EMBL" id="KQ980571">
    <property type="protein sequence ID" value="KYN15542.1"/>
    <property type="molecule type" value="Genomic_DNA"/>
</dbReference>
<accession>A0A151J1K7</accession>
<evidence type="ECO:0000313" key="2">
    <source>
        <dbReference type="Proteomes" id="UP000078492"/>
    </source>
</evidence>
<dbReference type="PANTHER" id="PTHR11008">
    <property type="entry name" value="PROTEIN TAKEOUT-LIKE PROTEIN"/>
    <property type="match status" value="1"/>
</dbReference>
<dbReference type="InterPro" id="IPR010562">
    <property type="entry name" value="Haemolymph_juvenile_hormone-bd"/>
</dbReference>
<reference evidence="1 2" key="1">
    <citation type="submission" date="2015-09" db="EMBL/GenBank/DDBJ databases">
        <title>Trachymyrmex cornetzi WGS genome.</title>
        <authorList>
            <person name="Nygaard S."/>
            <person name="Hu H."/>
            <person name="Boomsma J."/>
            <person name="Zhang G."/>
        </authorList>
    </citation>
    <scope>NUCLEOTIDE SEQUENCE [LARGE SCALE GENOMIC DNA]</scope>
    <source>
        <strain evidence="1">Tcor2-1</strain>
        <tissue evidence="1">Whole body</tissue>
    </source>
</reference>
<dbReference type="AlphaFoldDB" id="A0A151J1K7"/>
<sequence length="164" mass="18653">LEGFLENFNVSGLTSYNVNSAKFKPFSLNAYIDVNWPWLTVASTNYSLKGNALNYDIYGDGDINGTLYNFRTIMNVDFNLKDRHMQVQTIATKIFLEALDFNVTGLYNNEDMSETFSKTLSDVTPKLIVANQKMIEYIINNIATRIFNKFLSTITFLDLLKAIG</sequence>
<evidence type="ECO:0000313" key="1">
    <source>
        <dbReference type="EMBL" id="KYN15542.1"/>
    </source>
</evidence>
<dbReference type="STRING" id="471704.A0A151J1K7"/>
<protein>
    <recommendedName>
        <fullName evidence="3">Protein takeout</fullName>
    </recommendedName>
</protein>
<feature type="non-terminal residue" evidence="1">
    <location>
        <position position="1"/>
    </location>
</feature>
<dbReference type="Gene3D" id="3.15.10.30">
    <property type="entry name" value="Haemolymph juvenile hormone binding protein"/>
    <property type="match status" value="1"/>
</dbReference>
<gene>
    <name evidence="1" type="ORF">ALC57_12243</name>
</gene>
<dbReference type="InterPro" id="IPR038606">
    <property type="entry name" value="To_sf"/>
</dbReference>
<dbReference type="Proteomes" id="UP000078492">
    <property type="component" value="Unassembled WGS sequence"/>
</dbReference>
<proteinExistence type="predicted"/>
<name>A0A151J1K7_9HYME</name>
<organism evidence="1 2">
    <name type="scientific">Trachymyrmex cornetzi</name>
    <dbReference type="NCBI Taxonomy" id="471704"/>
    <lineage>
        <taxon>Eukaryota</taxon>
        <taxon>Metazoa</taxon>
        <taxon>Ecdysozoa</taxon>
        <taxon>Arthropoda</taxon>
        <taxon>Hexapoda</taxon>
        <taxon>Insecta</taxon>
        <taxon>Pterygota</taxon>
        <taxon>Neoptera</taxon>
        <taxon>Endopterygota</taxon>
        <taxon>Hymenoptera</taxon>
        <taxon>Apocrita</taxon>
        <taxon>Aculeata</taxon>
        <taxon>Formicoidea</taxon>
        <taxon>Formicidae</taxon>
        <taxon>Myrmicinae</taxon>
        <taxon>Trachymyrmex</taxon>
    </lineage>
</organism>
<dbReference type="PANTHER" id="PTHR11008:SF9">
    <property type="entry name" value="PROTEIN TAKEOUT-LIKE PROTEIN"/>
    <property type="match status" value="1"/>
</dbReference>
<keyword evidence="2" id="KW-1185">Reference proteome</keyword>
<evidence type="ECO:0008006" key="3">
    <source>
        <dbReference type="Google" id="ProtNLM"/>
    </source>
</evidence>
<dbReference type="Pfam" id="PF06585">
    <property type="entry name" value="JHBP"/>
    <property type="match status" value="1"/>
</dbReference>